<evidence type="ECO:0000313" key="12">
    <source>
        <dbReference type="Proteomes" id="UP000005309"/>
    </source>
</evidence>
<evidence type="ECO:0000256" key="9">
    <source>
        <dbReference type="RuleBase" id="RU364116"/>
    </source>
</evidence>
<evidence type="ECO:0000259" key="10">
    <source>
        <dbReference type="PROSITE" id="PS51918"/>
    </source>
</evidence>
<evidence type="ECO:0000256" key="4">
    <source>
        <dbReference type="ARBA" id="ARBA00022691"/>
    </source>
</evidence>
<evidence type="ECO:0000256" key="3">
    <source>
        <dbReference type="ARBA" id="ARBA00022617"/>
    </source>
</evidence>
<evidence type="ECO:0000256" key="5">
    <source>
        <dbReference type="ARBA" id="ARBA00022723"/>
    </source>
</evidence>
<dbReference type="InterPro" id="IPR034505">
    <property type="entry name" value="Coproporphyrinogen-III_oxidase"/>
</dbReference>
<dbReference type="InterPro" id="IPR013785">
    <property type="entry name" value="Aldolase_TIM"/>
</dbReference>
<dbReference type="InterPro" id="IPR006638">
    <property type="entry name" value="Elp3/MiaA/NifB-like_rSAM"/>
</dbReference>
<name>C4V558_9FIRM</name>
<dbReference type="SFLD" id="SFLDF00562">
    <property type="entry name" value="HemN-like__clustered_with_heat"/>
    <property type="match status" value="1"/>
</dbReference>
<dbReference type="PANTHER" id="PTHR13932">
    <property type="entry name" value="COPROPORPHYRINIGEN III OXIDASE"/>
    <property type="match status" value="1"/>
</dbReference>
<comment type="caution">
    <text evidence="11">The sequence shown here is derived from an EMBL/GenBank/DDBJ whole genome shotgun (WGS) entry which is preliminary data.</text>
</comment>
<dbReference type="InterPro" id="IPR058240">
    <property type="entry name" value="rSAM_sf"/>
</dbReference>
<dbReference type="GO" id="GO:0051539">
    <property type="term" value="F:4 iron, 4 sulfur cluster binding"/>
    <property type="evidence" value="ECO:0007669"/>
    <property type="project" value="UniProtKB-UniRule"/>
</dbReference>
<keyword evidence="9" id="KW-0004">4Fe-4S</keyword>
<dbReference type="SFLD" id="SFLDG01082">
    <property type="entry name" value="B12-binding_domain_containing"/>
    <property type="match status" value="1"/>
</dbReference>
<dbReference type="SFLD" id="SFLDF00288">
    <property type="entry name" value="HemN-like__clustered_with_nucl"/>
    <property type="match status" value="1"/>
</dbReference>
<comment type="subcellular location">
    <subcellularLocation>
        <location evidence="9">Cytoplasm</location>
    </subcellularLocation>
</comment>
<dbReference type="InterPro" id="IPR010723">
    <property type="entry name" value="HemN_C"/>
</dbReference>
<sequence>MRRAEGRQTWGIYVHIPYCVKKCAYCDFVSVPSAQRGAEMEDYAAALTAEILREVPPLRARWGDAATIYVGGGTPTALPAPLLTGVLHTLTAAAGEPLECSVEANPGTVDEVYLGALRAAGANRLSLGVQSFDDELLRAVGRIHTAEEAERAFHAARAAGFGNISIDLMYGLPGQTLDRLRRSAAAAAALAPEHLSVYGLTIEEGTPFAAMQAAGRLNLPTEDAAEEMYDFLMAELPARGYARYEIANFARRGFESRHNRGYWHMTPYLGLGAAAHGYVDGVRWANEADTPSYIRAVRAGTCVRTPEDGARTRERAMEEYAFLALRTAEGIDAADFHRCWGRDLEDVYGAVIAHYVGLGLLRRTAAGIALTPAGMKLGNEVFAAFLLEE</sequence>
<keyword evidence="7 9" id="KW-0411">Iron-sulfur</keyword>
<accession>C4V558</accession>
<gene>
    <name evidence="11" type="primary">hemN</name>
    <name evidence="11" type="ORF">HMPREF0908_1652</name>
</gene>
<dbReference type="OrthoDB" id="9808022at2"/>
<dbReference type="HOGENOM" id="CLU_027579_1_1_9"/>
<evidence type="ECO:0000256" key="6">
    <source>
        <dbReference type="ARBA" id="ARBA00023004"/>
    </source>
</evidence>
<dbReference type="PANTHER" id="PTHR13932:SF5">
    <property type="entry name" value="RADICAL S-ADENOSYL METHIONINE DOMAIN-CONTAINING PROTEIN 1, MITOCHONDRIAL"/>
    <property type="match status" value="1"/>
</dbReference>
<dbReference type="InterPro" id="IPR004559">
    <property type="entry name" value="HemW-like"/>
</dbReference>
<dbReference type="STRING" id="638302.HMPREF0908_1652"/>
<evidence type="ECO:0000256" key="7">
    <source>
        <dbReference type="ARBA" id="ARBA00023014"/>
    </source>
</evidence>
<evidence type="ECO:0000256" key="2">
    <source>
        <dbReference type="ARBA" id="ARBA00017228"/>
    </source>
</evidence>
<dbReference type="SFLD" id="SFLDS00029">
    <property type="entry name" value="Radical_SAM"/>
    <property type="match status" value="1"/>
</dbReference>
<dbReference type="SUPFAM" id="SSF102114">
    <property type="entry name" value="Radical SAM enzymes"/>
    <property type="match status" value="1"/>
</dbReference>
<evidence type="ECO:0000256" key="8">
    <source>
        <dbReference type="ARBA" id="ARBA00023186"/>
    </source>
</evidence>
<keyword evidence="11" id="KW-0560">Oxidoreductase</keyword>
<keyword evidence="5 9" id="KW-0479">Metal-binding</keyword>
<protein>
    <recommendedName>
        <fullName evidence="2 9">Heme chaperone HemW</fullName>
    </recommendedName>
</protein>
<dbReference type="RefSeq" id="WP_006690386.1">
    <property type="nucleotide sequence ID" value="NZ_GG694006.1"/>
</dbReference>
<keyword evidence="12" id="KW-1185">Reference proteome</keyword>
<keyword evidence="6 9" id="KW-0408">Iron</keyword>
<proteinExistence type="inferred from homology"/>
<dbReference type="Pfam" id="PF04055">
    <property type="entry name" value="Radical_SAM"/>
    <property type="match status" value="1"/>
</dbReference>
<dbReference type="eggNOG" id="COG0635">
    <property type="taxonomic scope" value="Bacteria"/>
</dbReference>
<feature type="domain" description="Radical SAM core" evidence="10">
    <location>
        <begin position="4"/>
        <end position="242"/>
    </location>
</feature>
<comment type="function">
    <text evidence="9">Probably acts as a heme chaperone, transferring heme to an unknown acceptor. Binds one molecule of heme per monomer, possibly covalently. Binds 1 [4Fe-4S] cluster. The cluster is coordinated with 3 cysteines and an exchangeable S-adenosyl-L-methionine.</text>
</comment>
<dbReference type="Pfam" id="PF06969">
    <property type="entry name" value="HemN_C"/>
    <property type="match status" value="1"/>
</dbReference>
<keyword evidence="9" id="KW-0963">Cytoplasm</keyword>
<dbReference type="SFLD" id="SFLDG01065">
    <property type="entry name" value="anaerobic_coproporphyrinogen-I"/>
    <property type="match status" value="1"/>
</dbReference>
<dbReference type="GO" id="GO:0005737">
    <property type="term" value="C:cytoplasm"/>
    <property type="evidence" value="ECO:0007669"/>
    <property type="project" value="UniProtKB-SubCell"/>
</dbReference>
<dbReference type="SMART" id="SM00729">
    <property type="entry name" value="Elp3"/>
    <property type="match status" value="1"/>
</dbReference>
<organism evidence="11 12">
    <name type="scientific">Selenomonas flueggei ATCC 43531</name>
    <dbReference type="NCBI Taxonomy" id="638302"/>
    <lineage>
        <taxon>Bacteria</taxon>
        <taxon>Bacillati</taxon>
        <taxon>Bacillota</taxon>
        <taxon>Negativicutes</taxon>
        <taxon>Selenomonadales</taxon>
        <taxon>Selenomonadaceae</taxon>
        <taxon>Selenomonas</taxon>
    </lineage>
</organism>
<dbReference type="PROSITE" id="PS51918">
    <property type="entry name" value="RADICAL_SAM"/>
    <property type="match status" value="1"/>
</dbReference>
<dbReference type="GO" id="GO:0004109">
    <property type="term" value="F:coproporphyrinogen oxidase activity"/>
    <property type="evidence" value="ECO:0007669"/>
    <property type="project" value="InterPro"/>
</dbReference>
<dbReference type="GO" id="GO:0006779">
    <property type="term" value="P:porphyrin-containing compound biosynthetic process"/>
    <property type="evidence" value="ECO:0007669"/>
    <property type="project" value="InterPro"/>
</dbReference>
<evidence type="ECO:0000313" key="11">
    <source>
        <dbReference type="EMBL" id="EEQ48106.1"/>
    </source>
</evidence>
<dbReference type="InterPro" id="IPR007197">
    <property type="entry name" value="rSAM"/>
</dbReference>
<keyword evidence="3 9" id="KW-0349">Heme</keyword>
<dbReference type="AlphaFoldDB" id="C4V558"/>
<dbReference type="Gene3D" id="3.20.20.70">
    <property type="entry name" value="Aldolase class I"/>
    <property type="match status" value="1"/>
</dbReference>
<dbReference type="GO" id="GO:0046872">
    <property type="term" value="F:metal ion binding"/>
    <property type="evidence" value="ECO:0007669"/>
    <property type="project" value="UniProtKB-UniRule"/>
</dbReference>
<dbReference type="NCBIfam" id="TIGR00539">
    <property type="entry name" value="hemN_rel"/>
    <property type="match status" value="1"/>
</dbReference>
<keyword evidence="4 9" id="KW-0949">S-adenosyl-L-methionine</keyword>
<keyword evidence="8 9" id="KW-0143">Chaperone</keyword>
<dbReference type="EMBL" id="ACLA01000022">
    <property type="protein sequence ID" value="EEQ48106.1"/>
    <property type="molecule type" value="Genomic_DNA"/>
</dbReference>
<evidence type="ECO:0000256" key="1">
    <source>
        <dbReference type="ARBA" id="ARBA00006100"/>
    </source>
</evidence>
<reference evidence="11 12" key="1">
    <citation type="submission" date="2009-04" db="EMBL/GenBank/DDBJ databases">
        <authorList>
            <person name="Qin X."/>
            <person name="Bachman B."/>
            <person name="Battles P."/>
            <person name="Bell A."/>
            <person name="Bess C."/>
            <person name="Bickham C."/>
            <person name="Chaboub L."/>
            <person name="Chen D."/>
            <person name="Coyle M."/>
            <person name="Deiros D.R."/>
            <person name="Dinh H."/>
            <person name="Forbes L."/>
            <person name="Fowler G."/>
            <person name="Francisco L."/>
            <person name="Fu Q."/>
            <person name="Gubbala S."/>
            <person name="Hale W."/>
            <person name="Han Y."/>
            <person name="Hemphill L."/>
            <person name="Highlander S.K."/>
            <person name="Hirani K."/>
            <person name="Hogues M."/>
            <person name="Jackson L."/>
            <person name="Jakkamsetti A."/>
            <person name="Javaid M."/>
            <person name="Jiang H."/>
            <person name="Korchina V."/>
            <person name="Kovar C."/>
            <person name="Lara F."/>
            <person name="Lee S."/>
            <person name="Mata R."/>
            <person name="Mathew T."/>
            <person name="Moen C."/>
            <person name="Morales K."/>
            <person name="Munidasa M."/>
            <person name="Nazareth L."/>
            <person name="Ngo R."/>
            <person name="Nguyen L."/>
            <person name="Okwuonu G."/>
            <person name="Ongeri F."/>
            <person name="Patil S."/>
            <person name="Petrosino J."/>
            <person name="Pham C."/>
            <person name="Pham P."/>
            <person name="Pu L.-L."/>
            <person name="Puazo M."/>
            <person name="Raj R."/>
            <person name="Reid J."/>
            <person name="Rouhana J."/>
            <person name="Saada N."/>
            <person name="Shang Y."/>
            <person name="Simmons D."/>
            <person name="Thornton R."/>
            <person name="Warren J."/>
            <person name="Weissenberger G."/>
            <person name="Zhang J."/>
            <person name="Zhang L."/>
            <person name="Zhou C."/>
            <person name="Zhu D."/>
            <person name="Muzny D."/>
            <person name="Worley K."/>
            <person name="Gibbs R."/>
        </authorList>
    </citation>
    <scope>NUCLEOTIDE SEQUENCE [LARGE SCALE GENOMIC DNA]</scope>
    <source>
        <strain evidence="11 12">ATCC 43531</strain>
    </source>
</reference>
<comment type="similarity">
    <text evidence="1">Belongs to the anaerobic coproporphyrinogen-III oxidase family. HemW subfamily.</text>
</comment>
<dbReference type="Proteomes" id="UP000005309">
    <property type="component" value="Unassembled WGS sequence"/>
</dbReference>